<dbReference type="KEGG" id="cbf:CLI_0924"/>
<evidence type="ECO:0000313" key="2">
    <source>
        <dbReference type="Proteomes" id="UP000002410"/>
    </source>
</evidence>
<sequence>MPNKDKEDVINKVLVVLESITVNIDILVHCISDFLNIGQLKVKKS</sequence>
<reference evidence="2" key="1">
    <citation type="submission" date="2007-06" db="EMBL/GenBank/DDBJ databases">
        <authorList>
            <person name="Brinkac L.M."/>
            <person name="Daugherty S."/>
            <person name="Dodson R.J."/>
            <person name="Madupu R."/>
            <person name="Brown J.L."/>
            <person name="Bruce D."/>
            <person name="Detter C."/>
            <person name="Munk C."/>
            <person name="Smith L.A."/>
            <person name="Smith T.J."/>
            <person name="White O."/>
            <person name="Brettin T.S."/>
        </authorList>
    </citation>
    <scope>NUCLEOTIDE SEQUENCE [LARGE SCALE GENOMIC DNA]</scope>
    <source>
        <strain evidence="2">Langeland / NCTC 10281 / Type F</strain>
    </source>
</reference>
<evidence type="ECO:0000313" key="1">
    <source>
        <dbReference type="EMBL" id="ABS41563.1"/>
    </source>
</evidence>
<accession>A7GBN3</accession>
<name>A7GBN3_CLOBL</name>
<gene>
    <name evidence="1" type="ordered locus">CLI_0924</name>
</gene>
<organism evidence="1 2">
    <name type="scientific">Clostridium botulinum (strain Langeland / NCTC 10281 / Type F)</name>
    <dbReference type="NCBI Taxonomy" id="441772"/>
    <lineage>
        <taxon>Bacteria</taxon>
        <taxon>Bacillati</taxon>
        <taxon>Bacillota</taxon>
        <taxon>Clostridia</taxon>
        <taxon>Eubacteriales</taxon>
        <taxon>Clostridiaceae</taxon>
        <taxon>Clostridium</taxon>
    </lineage>
</organism>
<dbReference type="EMBL" id="CP000728">
    <property type="protein sequence ID" value="ABS41563.1"/>
    <property type="molecule type" value="Genomic_DNA"/>
</dbReference>
<proteinExistence type="predicted"/>
<protein>
    <submittedName>
        <fullName evidence="1">Uncharacterized protein</fullName>
    </submittedName>
</protein>
<dbReference type="HOGENOM" id="CLU_3197901_0_0_9"/>
<dbReference type="Proteomes" id="UP000002410">
    <property type="component" value="Chromosome"/>
</dbReference>
<dbReference type="AlphaFoldDB" id="A7GBN3"/>